<reference evidence="11" key="1">
    <citation type="submission" date="2011-08" db="EMBL/GenBank/DDBJ databases">
        <title>The draft genome of Latimeria chalumnae.</title>
        <authorList>
            <person name="Di Palma F."/>
            <person name="Alfoldi J."/>
            <person name="Johnson J."/>
            <person name="Berlin A."/>
            <person name="Gnerre S."/>
            <person name="Jaffe D."/>
            <person name="MacCallum I."/>
            <person name="Young S."/>
            <person name="Walker B.J."/>
            <person name="Lander E."/>
            <person name="Lindblad-Toh K."/>
        </authorList>
    </citation>
    <scope>NUCLEOTIDE SEQUENCE [LARGE SCALE GENOMIC DNA]</scope>
    <source>
        <strain evidence="11">Wild caught</strain>
    </source>
</reference>
<protein>
    <submittedName>
        <fullName evidence="10">Villin-like</fullName>
    </submittedName>
</protein>
<dbReference type="CDD" id="cd11288">
    <property type="entry name" value="gelsolin_S5_like"/>
    <property type="match status" value="1"/>
</dbReference>
<organism evidence="10 11">
    <name type="scientific">Latimeria chalumnae</name>
    <name type="common">Coelacanth</name>
    <dbReference type="NCBI Taxonomy" id="7897"/>
    <lineage>
        <taxon>Eukaryota</taxon>
        <taxon>Metazoa</taxon>
        <taxon>Chordata</taxon>
        <taxon>Craniata</taxon>
        <taxon>Vertebrata</taxon>
        <taxon>Euteleostomi</taxon>
        <taxon>Coelacanthiformes</taxon>
        <taxon>Coelacanthidae</taxon>
        <taxon>Latimeria</taxon>
    </lineage>
</organism>
<dbReference type="PRINTS" id="PR00597">
    <property type="entry name" value="GELSOLIN"/>
</dbReference>
<evidence type="ECO:0000313" key="10">
    <source>
        <dbReference type="Ensembl" id="ENSLACP00000006764.1"/>
    </source>
</evidence>
<dbReference type="CDD" id="cd11291">
    <property type="entry name" value="gelsolin_S6_like"/>
    <property type="match status" value="1"/>
</dbReference>
<evidence type="ECO:0000256" key="8">
    <source>
        <dbReference type="ARBA" id="ARBA00023212"/>
    </source>
</evidence>
<keyword evidence="5" id="KW-0677">Repeat</keyword>
<dbReference type="SUPFAM" id="SSF55753">
    <property type="entry name" value="Actin depolymerizing proteins"/>
    <property type="match status" value="3"/>
</dbReference>
<accession>H3AAU3</accession>
<dbReference type="SUPFAM" id="SSF82754">
    <property type="entry name" value="C-terminal, gelsolin-like domain of Sec23/24"/>
    <property type="match status" value="2"/>
</dbReference>
<reference evidence="10" key="3">
    <citation type="submission" date="2025-09" db="UniProtKB">
        <authorList>
            <consortium name="Ensembl"/>
        </authorList>
    </citation>
    <scope>IDENTIFICATION</scope>
</reference>
<dbReference type="STRING" id="7897.ENSLACP00000006764"/>
<keyword evidence="7" id="KW-0009">Actin-binding</keyword>
<dbReference type="GO" id="GO:0015629">
    <property type="term" value="C:actin cytoskeleton"/>
    <property type="evidence" value="ECO:0007669"/>
    <property type="project" value="TreeGrafter"/>
</dbReference>
<dbReference type="GO" id="GO:0051016">
    <property type="term" value="P:barbed-end actin filament capping"/>
    <property type="evidence" value="ECO:0007669"/>
    <property type="project" value="TreeGrafter"/>
</dbReference>
<dbReference type="PANTHER" id="PTHR11977:SF30">
    <property type="entry name" value="VILLIN-LIKE PROTEIN"/>
    <property type="match status" value="1"/>
</dbReference>
<dbReference type="Gene3D" id="1.10.950.10">
    <property type="entry name" value="Villin headpiece domain"/>
    <property type="match status" value="1"/>
</dbReference>
<evidence type="ECO:0000259" key="9">
    <source>
        <dbReference type="PROSITE" id="PS51089"/>
    </source>
</evidence>
<dbReference type="GO" id="GO:0005546">
    <property type="term" value="F:phosphatidylinositol-4,5-bisphosphate binding"/>
    <property type="evidence" value="ECO:0007669"/>
    <property type="project" value="TreeGrafter"/>
</dbReference>
<dbReference type="GeneTree" id="ENSGT00940000160253"/>
<dbReference type="FunFam" id="3.40.20.10:FF:000004">
    <property type="entry name" value="Gelsolin"/>
    <property type="match status" value="1"/>
</dbReference>
<dbReference type="InterPro" id="IPR007122">
    <property type="entry name" value="Villin/Gelsolin"/>
</dbReference>
<keyword evidence="11" id="KW-1185">Reference proteome</keyword>
<dbReference type="CDD" id="cd11293">
    <property type="entry name" value="gelsolin_S4_like"/>
    <property type="match status" value="1"/>
</dbReference>
<keyword evidence="8" id="KW-0206">Cytoskeleton</keyword>
<dbReference type="HOGENOM" id="CLU_002568_3_1_1"/>
<dbReference type="eggNOG" id="KOG0443">
    <property type="taxonomic scope" value="Eukaryota"/>
</dbReference>
<dbReference type="SUPFAM" id="SSF47050">
    <property type="entry name" value="VHP, Villin headpiece domain"/>
    <property type="match status" value="1"/>
</dbReference>
<name>H3AAU3_LATCH</name>
<comment type="similarity">
    <text evidence="2">Belongs to the villin/gelsolin family.</text>
</comment>
<dbReference type="Pfam" id="PF00626">
    <property type="entry name" value="Gelsolin"/>
    <property type="match status" value="4"/>
</dbReference>
<proteinExistence type="inferred from homology"/>
<dbReference type="InterPro" id="IPR036180">
    <property type="entry name" value="Gelsolin-like_dom_sf"/>
</dbReference>
<dbReference type="GO" id="GO:0008154">
    <property type="term" value="P:actin polymerization or depolymerization"/>
    <property type="evidence" value="ECO:0007669"/>
    <property type="project" value="TreeGrafter"/>
</dbReference>
<dbReference type="PANTHER" id="PTHR11977">
    <property type="entry name" value="VILLIN"/>
    <property type="match status" value="1"/>
</dbReference>
<dbReference type="GO" id="GO:0051014">
    <property type="term" value="P:actin filament severing"/>
    <property type="evidence" value="ECO:0007669"/>
    <property type="project" value="TreeGrafter"/>
</dbReference>
<feature type="domain" description="HP" evidence="9">
    <location>
        <begin position="675"/>
        <end position="741"/>
    </location>
</feature>
<dbReference type="Proteomes" id="UP000008672">
    <property type="component" value="Unassembled WGS sequence"/>
</dbReference>
<evidence type="ECO:0000256" key="5">
    <source>
        <dbReference type="ARBA" id="ARBA00022737"/>
    </source>
</evidence>
<dbReference type="CDD" id="cd11292">
    <property type="entry name" value="gelsolin_S3_like"/>
    <property type="match status" value="1"/>
</dbReference>
<reference evidence="10" key="2">
    <citation type="submission" date="2025-08" db="UniProtKB">
        <authorList>
            <consortium name="Ensembl"/>
        </authorList>
    </citation>
    <scope>IDENTIFICATION</scope>
</reference>
<dbReference type="Bgee" id="ENSLACG00000006000">
    <property type="expression patterns" value="Expressed in pectoral fin and 3 other cell types or tissues"/>
</dbReference>
<dbReference type="Ensembl" id="ENSLACT00000006819.1">
    <property type="protein sequence ID" value="ENSLACP00000006764.1"/>
    <property type="gene ID" value="ENSLACG00000006000.1"/>
</dbReference>
<dbReference type="InterPro" id="IPR007123">
    <property type="entry name" value="Gelsolin-like_dom"/>
</dbReference>
<dbReference type="FunFam" id="3.40.20.10:FF:000005">
    <property type="entry name" value="Gelsolin"/>
    <property type="match status" value="1"/>
</dbReference>
<dbReference type="SMART" id="SM00262">
    <property type="entry name" value="GEL"/>
    <property type="match status" value="5"/>
</dbReference>
<evidence type="ECO:0000256" key="7">
    <source>
        <dbReference type="ARBA" id="ARBA00023203"/>
    </source>
</evidence>
<dbReference type="EMBL" id="AFYH01230267">
    <property type="status" value="NOT_ANNOTATED_CDS"/>
    <property type="molecule type" value="Genomic_DNA"/>
</dbReference>
<dbReference type="FunFam" id="3.40.20.10:FF:000001">
    <property type="entry name" value="Gelsolin"/>
    <property type="match status" value="1"/>
</dbReference>
<dbReference type="EMBL" id="AFYH01230264">
    <property type="status" value="NOT_ANNOTATED_CDS"/>
    <property type="molecule type" value="Genomic_DNA"/>
</dbReference>
<sequence length="741" mass="83764">YKKGGVASGFRHVETNMYNIRRLLHVKGRKNISATEVDLSWNSFNKGDVFLLDLGKVIVQWNGPLSRKMERIKGLRLAQDIRDRERGGRAQIGIIDSEEESSCPELMKVLTAVLGERRGDLSDPTPDETADLHQKANVRLYHVSDSNGNLIVQEIATQPLTQDLLQEEDCHILDQGGAKIFVWKGSKASVEERRAAFSRAVGFIKAKNYPASTNVEVVHDGAEPAMFQQLFQNWKVKGQTQGLGRTHSVGKIAKVEQTKFDVNVLHACPELAAEKRMVDDASGKVEIWRIEDLELQEVDPKTYGQFYGGDCYLVLYTYLKSNRPHYILYCWQGRHATQDEITASAYQAVNKDNEYGGEPVQVFVKMGKEPRHFLAIFKGKLIIYEGGTGRGGKQQPDSSPRLFQVRGSNEYNTRATEVPPRASSLNSNDIFLLKDHISYMWCGKGCSGDEREMAKIVGNIISKHDKQTVLEGQEPPEFWVALGGRGPYASEKRFQEEDPVHELRLFECSNQTGRFIMTEVLDFAQDDLDEEDIMLLDTWEELFLWIGKSANETEKMNSIVAAREYLQTHPARRDLDMPIMMVKQGHEPLTFTGWFNAWDLHKWNSCNSYDEMKNNFNDVSAITQITVNLQDTDLNSKSDTSTVHRVPVRSNSPVAPGGPTVYQAHVATVEEAYVPEVSGCYPSYLLINKTVDELPEGVDPTRKEEYLSDEDFVTLLGVSRSEFCSMPAWKQMNLKKHAGLF</sequence>
<keyword evidence="3" id="KW-0117">Actin capping</keyword>
<dbReference type="EMBL" id="AFYH01230263">
    <property type="status" value="NOT_ANNOTATED_CDS"/>
    <property type="molecule type" value="Genomic_DNA"/>
</dbReference>
<keyword evidence="6" id="KW-0106">Calcium</keyword>
<dbReference type="EMBL" id="AFYH01230266">
    <property type="status" value="NOT_ANNOTATED_CDS"/>
    <property type="molecule type" value="Genomic_DNA"/>
</dbReference>
<gene>
    <name evidence="10" type="primary">VILL</name>
</gene>
<dbReference type="AlphaFoldDB" id="H3AAU3"/>
<dbReference type="PROSITE" id="PS51089">
    <property type="entry name" value="HP"/>
    <property type="match status" value="1"/>
</dbReference>
<evidence type="ECO:0000256" key="2">
    <source>
        <dbReference type="ARBA" id="ARBA00008418"/>
    </source>
</evidence>
<evidence type="ECO:0000313" key="11">
    <source>
        <dbReference type="Proteomes" id="UP000008672"/>
    </source>
</evidence>
<dbReference type="InterPro" id="IPR036886">
    <property type="entry name" value="Villin_headpiece_dom_sf"/>
</dbReference>
<dbReference type="CDD" id="cd11289">
    <property type="entry name" value="gelsolin_S2_like"/>
    <property type="match status" value="1"/>
</dbReference>
<dbReference type="Gene3D" id="3.40.20.10">
    <property type="entry name" value="Severin"/>
    <property type="match status" value="5"/>
</dbReference>
<dbReference type="InParanoid" id="H3AAU3"/>
<dbReference type="OMA" id="FTIWRIE"/>
<dbReference type="Pfam" id="PF02209">
    <property type="entry name" value="VHP"/>
    <property type="match status" value="1"/>
</dbReference>
<keyword evidence="4" id="KW-0963">Cytoplasm</keyword>
<evidence type="ECO:0000256" key="6">
    <source>
        <dbReference type="ARBA" id="ARBA00022837"/>
    </source>
</evidence>
<evidence type="ECO:0000256" key="1">
    <source>
        <dbReference type="ARBA" id="ARBA00004245"/>
    </source>
</evidence>
<evidence type="ECO:0000256" key="4">
    <source>
        <dbReference type="ARBA" id="ARBA00022490"/>
    </source>
</evidence>
<dbReference type="GO" id="GO:0051015">
    <property type="term" value="F:actin filament binding"/>
    <property type="evidence" value="ECO:0007669"/>
    <property type="project" value="InterPro"/>
</dbReference>
<dbReference type="GO" id="GO:0005737">
    <property type="term" value="C:cytoplasm"/>
    <property type="evidence" value="ECO:0007669"/>
    <property type="project" value="TreeGrafter"/>
</dbReference>
<dbReference type="FunFam" id="3.40.20.10:FF:000027">
    <property type="entry name" value="Villin 1"/>
    <property type="match status" value="1"/>
</dbReference>
<dbReference type="InterPro" id="IPR003128">
    <property type="entry name" value="Villin_headpiece"/>
</dbReference>
<evidence type="ECO:0000256" key="3">
    <source>
        <dbReference type="ARBA" id="ARBA00022467"/>
    </source>
</evidence>
<dbReference type="EMBL" id="AFYH01230265">
    <property type="status" value="NOT_ANNOTATED_CDS"/>
    <property type="molecule type" value="Genomic_DNA"/>
</dbReference>
<dbReference type="InterPro" id="IPR029006">
    <property type="entry name" value="ADF-H/Gelsolin-like_dom_sf"/>
</dbReference>
<dbReference type="SMART" id="SM00153">
    <property type="entry name" value="VHP"/>
    <property type="match status" value="1"/>
</dbReference>
<comment type="subcellular location">
    <subcellularLocation>
        <location evidence="1">Cytoplasm</location>
        <location evidence="1">Cytoskeleton</location>
    </subcellularLocation>
</comment>